<comment type="caution">
    <text evidence="2">The sequence shown here is derived from an EMBL/GenBank/DDBJ whole genome shotgun (WGS) entry which is preliminary data.</text>
</comment>
<proteinExistence type="predicted"/>
<dbReference type="AlphaFoldDB" id="A0A9N8V5H9"/>
<name>A0A9N8V5H9_9GLOM</name>
<sequence length="121" mass="13902">MSYKNNQLLILLFLLSFVIIFASAEQQQIFLWNRPLSSTFSIVSLEPSSIQALYKIITIHWNITQTLTKYLNIKAEAQLSPDLDMFDIANNVSISDYKYTRNTSTTISLGKKLVTAKYQRC</sequence>
<dbReference type="EMBL" id="CAJVPL010000079">
    <property type="protein sequence ID" value="CAG8443076.1"/>
    <property type="molecule type" value="Genomic_DNA"/>
</dbReference>
<reference evidence="2" key="1">
    <citation type="submission" date="2021-06" db="EMBL/GenBank/DDBJ databases">
        <authorList>
            <person name="Kallberg Y."/>
            <person name="Tangrot J."/>
            <person name="Rosling A."/>
        </authorList>
    </citation>
    <scope>NUCLEOTIDE SEQUENCE</scope>
    <source>
        <strain evidence="2">MT106</strain>
    </source>
</reference>
<feature type="signal peptide" evidence="1">
    <location>
        <begin position="1"/>
        <end position="24"/>
    </location>
</feature>
<accession>A0A9N8V5H9</accession>
<protein>
    <submittedName>
        <fullName evidence="2">4699_t:CDS:1</fullName>
    </submittedName>
</protein>
<organism evidence="2 3">
    <name type="scientific">Ambispora gerdemannii</name>
    <dbReference type="NCBI Taxonomy" id="144530"/>
    <lineage>
        <taxon>Eukaryota</taxon>
        <taxon>Fungi</taxon>
        <taxon>Fungi incertae sedis</taxon>
        <taxon>Mucoromycota</taxon>
        <taxon>Glomeromycotina</taxon>
        <taxon>Glomeromycetes</taxon>
        <taxon>Archaeosporales</taxon>
        <taxon>Ambisporaceae</taxon>
        <taxon>Ambispora</taxon>
    </lineage>
</organism>
<dbReference type="Proteomes" id="UP000789831">
    <property type="component" value="Unassembled WGS sequence"/>
</dbReference>
<evidence type="ECO:0000313" key="2">
    <source>
        <dbReference type="EMBL" id="CAG8443076.1"/>
    </source>
</evidence>
<evidence type="ECO:0000313" key="3">
    <source>
        <dbReference type="Proteomes" id="UP000789831"/>
    </source>
</evidence>
<evidence type="ECO:0000256" key="1">
    <source>
        <dbReference type="SAM" id="SignalP"/>
    </source>
</evidence>
<keyword evidence="3" id="KW-1185">Reference proteome</keyword>
<gene>
    <name evidence="2" type="ORF">AGERDE_LOCUS1217</name>
</gene>
<keyword evidence="1" id="KW-0732">Signal</keyword>
<feature type="chain" id="PRO_5040178540" evidence="1">
    <location>
        <begin position="25"/>
        <end position="121"/>
    </location>
</feature>